<organism evidence="1 2">
    <name type="scientific">Candidatus Staskawiczbacteria bacterium RIFCSPLOWO2_01_FULL_38_12b</name>
    <dbReference type="NCBI Taxonomy" id="1802214"/>
    <lineage>
        <taxon>Bacteria</taxon>
        <taxon>Candidatus Staskawicziibacteriota</taxon>
    </lineage>
</organism>
<proteinExistence type="predicted"/>
<dbReference type="AlphaFoldDB" id="A0A1G2IFR2"/>
<accession>A0A1G2IFR2</accession>
<dbReference type="Pfam" id="PF13366">
    <property type="entry name" value="PDDEXK_3"/>
    <property type="match status" value="1"/>
</dbReference>
<evidence type="ECO:0000313" key="2">
    <source>
        <dbReference type="Proteomes" id="UP000176774"/>
    </source>
</evidence>
<comment type="caution">
    <text evidence="1">The sequence shown here is derived from an EMBL/GenBank/DDBJ whole genome shotgun (WGS) entry which is preliminary data.</text>
</comment>
<dbReference type="STRING" id="1802214.A2908_00360"/>
<reference evidence="1 2" key="1">
    <citation type="journal article" date="2016" name="Nat. Commun.">
        <title>Thousands of microbial genomes shed light on interconnected biogeochemical processes in an aquifer system.</title>
        <authorList>
            <person name="Anantharaman K."/>
            <person name="Brown C.T."/>
            <person name="Hug L.A."/>
            <person name="Sharon I."/>
            <person name="Castelle C.J."/>
            <person name="Probst A.J."/>
            <person name="Thomas B.C."/>
            <person name="Singh A."/>
            <person name="Wilkins M.J."/>
            <person name="Karaoz U."/>
            <person name="Brodie E.L."/>
            <person name="Williams K.H."/>
            <person name="Hubbard S.S."/>
            <person name="Banfield J.F."/>
        </authorList>
    </citation>
    <scope>NUCLEOTIDE SEQUENCE [LARGE SCALE GENOMIC DNA]</scope>
</reference>
<sequence>MTQKELKRKDILFPELSYRIVGCAFEVFNELGPGYHEKYYQKALSKAFLMKGLKFLEQVHFPLKYQEKVIGRNFFDFLVEGSVIVL</sequence>
<evidence type="ECO:0008006" key="3">
    <source>
        <dbReference type="Google" id="ProtNLM"/>
    </source>
</evidence>
<dbReference type="InterPro" id="IPR026350">
    <property type="entry name" value="GxxExxY"/>
</dbReference>
<dbReference type="NCBIfam" id="TIGR04256">
    <property type="entry name" value="GxxExxY"/>
    <property type="match status" value="1"/>
</dbReference>
<dbReference type="EMBL" id="MHPA01000010">
    <property type="protein sequence ID" value="OGZ73544.1"/>
    <property type="molecule type" value="Genomic_DNA"/>
</dbReference>
<evidence type="ECO:0000313" key="1">
    <source>
        <dbReference type="EMBL" id="OGZ73544.1"/>
    </source>
</evidence>
<name>A0A1G2IFR2_9BACT</name>
<dbReference type="Proteomes" id="UP000176774">
    <property type="component" value="Unassembled WGS sequence"/>
</dbReference>
<protein>
    <recommendedName>
        <fullName evidence="3">GxxExxY protein</fullName>
    </recommendedName>
</protein>
<gene>
    <name evidence="1" type="ORF">A2908_00360</name>
</gene>